<protein>
    <submittedName>
        <fullName evidence="4">8-oxo-dGTP diphosphatase</fullName>
        <ecNumber evidence="4">3.6.1.55</ecNumber>
    </submittedName>
</protein>
<dbReference type="PRINTS" id="PR00502">
    <property type="entry name" value="NUDIXFAMILY"/>
</dbReference>
<evidence type="ECO:0000256" key="1">
    <source>
        <dbReference type="ARBA" id="ARBA00005582"/>
    </source>
</evidence>
<evidence type="ECO:0000313" key="5">
    <source>
        <dbReference type="Proteomes" id="UP000557217"/>
    </source>
</evidence>
<comment type="caution">
    <text evidence="4">The sequence shown here is derived from an EMBL/GenBank/DDBJ whole genome shotgun (WGS) entry which is preliminary data.</text>
</comment>
<dbReference type="Pfam" id="PF00293">
    <property type="entry name" value="NUDIX"/>
    <property type="match status" value="1"/>
</dbReference>
<name>A0A840PTQ8_URETH</name>
<evidence type="ECO:0000256" key="2">
    <source>
        <dbReference type="ARBA" id="ARBA00022801"/>
    </source>
</evidence>
<dbReference type="SUPFAM" id="SSF55811">
    <property type="entry name" value="Nudix"/>
    <property type="match status" value="1"/>
</dbReference>
<dbReference type="AlphaFoldDB" id="A0A840PTQ8"/>
<reference evidence="4 5" key="1">
    <citation type="submission" date="2020-08" db="EMBL/GenBank/DDBJ databases">
        <title>Genomic Encyclopedia of Type Strains, Phase IV (KMG-IV): sequencing the most valuable type-strain genomes for metagenomic binning, comparative biology and taxonomic classification.</title>
        <authorList>
            <person name="Goeker M."/>
        </authorList>
    </citation>
    <scope>NUCLEOTIDE SEQUENCE [LARGE SCALE GENOMIC DNA]</scope>
    <source>
        <strain evidence="4 5">DSM 10633</strain>
    </source>
</reference>
<proteinExistence type="inferred from homology"/>
<gene>
    <name evidence="4" type="ORF">HNR36_000524</name>
</gene>
<dbReference type="InterPro" id="IPR015797">
    <property type="entry name" value="NUDIX_hydrolase-like_dom_sf"/>
</dbReference>
<dbReference type="InterPro" id="IPR000086">
    <property type="entry name" value="NUDIX_hydrolase_dom"/>
</dbReference>
<evidence type="ECO:0000259" key="3">
    <source>
        <dbReference type="PROSITE" id="PS51462"/>
    </source>
</evidence>
<dbReference type="Gene3D" id="3.90.79.10">
    <property type="entry name" value="Nucleoside Triphosphate Pyrophosphohydrolase"/>
    <property type="match status" value="1"/>
</dbReference>
<comment type="similarity">
    <text evidence="1">Belongs to the Nudix hydrolase family.</text>
</comment>
<dbReference type="InterPro" id="IPR020476">
    <property type="entry name" value="Nudix_hydrolase"/>
</dbReference>
<dbReference type="RefSeq" id="WP_016837039.1">
    <property type="nucleotide sequence ID" value="NZ_AP018335.1"/>
</dbReference>
<keyword evidence="5" id="KW-1185">Reference proteome</keyword>
<dbReference type="EC" id="3.6.1.55" evidence="4"/>
<dbReference type="EMBL" id="JACHGZ010000003">
    <property type="protein sequence ID" value="MBB5148141.1"/>
    <property type="molecule type" value="Genomic_DNA"/>
</dbReference>
<keyword evidence="2 4" id="KW-0378">Hydrolase</keyword>
<feature type="domain" description="Nudix hydrolase" evidence="3">
    <location>
        <begin position="11"/>
        <end position="144"/>
    </location>
</feature>
<dbReference type="PROSITE" id="PS51462">
    <property type="entry name" value="NUDIX"/>
    <property type="match status" value="1"/>
</dbReference>
<sequence>MFTFYDLNNNKVELSFEGPPFPLEPKHVLVLVQKDGKWLCTINQKRGVEFPGGKVELGETIEQAAKREVYEETLVHITDLKLFAHYTVYEKIPFCKAVFVAKVARIEPFVQQYETVGRLFLTTEEVLQHPYASFYMKDEGMKKILQEVKQLEKEW</sequence>
<dbReference type="Proteomes" id="UP000557217">
    <property type="component" value="Unassembled WGS sequence"/>
</dbReference>
<organism evidence="4 5">
    <name type="scientific">Ureibacillus thermosphaericus</name>
    <dbReference type="NCBI Taxonomy" id="51173"/>
    <lineage>
        <taxon>Bacteria</taxon>
        <taxon>Bacillati</taxon>
        <taxon>Bacillota</taxon>
        <taxon>Bacilli</taxon>
        <taxon>Bacillales</taxon>
        <taxon>Caryophanaceae</taxon>
        <taxon>Ureibacillus</taxon>
    </lineage>
</organism>
<evidence type="ECO:0000313" key="4">
    <source>
        <dbReference type="EMBL" id="MBB5148141.1"/>
    </source>
</evidence>
<dbReference type="PANTHER" id="PTHR43736:SF1">
    <property type="entry name" value="DIHYDRONEOPTERIN TRIPHOSPHATE DIPHOSPHATASE"/>
    <property type="match status" value="1"/>
</dbReference>
<dbReference type="PANTHER" id="PTHR43736">
    <property type="entry name" value="ADP-RIBOSE PYROPHOSPHATASE"/>
    <property type="match status" value="1"/>
</dbReference>
<accession>A0A840PTQ8</accession>
<dbReference type="GO" id="GO:0035539">
    <property type="term" value="F:8-oxo-7,8-dihydrodeoxyguanosine triphosphate pyrophosphatase activity"/>
    <property type="evidence" value="ECO:0007669"/>
    <property type="project" value="UniProtKB-EC"/>
</dbReference>